<proteinExistence type="predicted"/>
<sequence>MLTIAIPQRHLRNDHHPGRPIDRDCHDILSLDSLTNPTSTPVSASKRAKLLISPAMTRVVVPTSLTGASVRCFLTQHHAIPSAKLHALLNNRLIYVVATDVQSAARVTDHGLRLAGGDVMVLDATVDVADLVLDEVAVDDAVVVRVKSWILHDDDRTVVINKPGGVAVQGGSRSVAGMLPAIARAGGGGRGDAAVGASV</sequence>
<dbReference type="VEuPathDB" id="FungiDB:AMAG_06701"/>
<accession>A0A0L0SES6</accession>
<evidence type="ECO:0008006" key="3">
    <source>
        <dbReference type="Google" id="ProtNLM"/>
    </source>
</evidence>
<dbReference type="EMBL" id="GG745337">
    <property type="protein sequence ID" value="KNE60939.1"/>
    <property type="molecule type" value="Genomic_DNA"/>
</dbReference>
<evidence type="ECO:0000313" key="1">
    <source>
        <dbReference type="EMBL" id="KNE60939.1"/>
    </source>
</evidence>
<keyword evidence="2" id="KW-1185">Reference proteome</keyword>
<dbReference type="OrthoDB" id="428658at2759"/>
<evidence type="ECO:0000313" key="2">
    <source>
        <dbReference type="Proteomes" id="UP000054350"/>
    </source>
</evidence>
<name>A0A0L0SES6_ALLM3</name>
<organism evidence="1 2">
    <name type="scientific">Allomyces macrogynus (strain ATCC 38327)</name>
    <name type="common">Allomyces javanicus var. macrogynus</name>
    <dbReference type="NCBI Taxonomy" id="578462"/>
    <lineage>
        <taxon>Eukaryota</taxon>
        <taxon>Fungi</taxon>
        <taxon>Fungi incertae sedis</taxon>
        <taxon>Blastocladiomycota</taxon>
        <taxon>Blastocladiomycetes</taxon>
        <taxon>Blastocladiales</taxon>
        <taxon>Blastocladiaceae</taxon>
        <taxon>Allomyces</taxon>
    </lineage>
</organism>
<dbReference type="Proteomes" id="UP000054350">
    <property type="component" value="Unassembled WGS sequence"/>
</dbReference>
<protein>
    <recommendedName>
        <fullName evidence="3">Pseudouridine synthase RsuA/RluA-like domain-containing protein</fullName>
    </recommendedName>
</protein>
<gene>
    <name evidence="1" type="ORF">AMAG_06701</name>
</gene>
<reference evidence="2" key="2">
    <citation type="submission" date="2009-11" db="EMBL/GenBank/DDBJ databases">
        <title>The Genome Sequence of Allomyces macrogynus strain ATCC 38327.</title>
        <authorList>
            <consortium name="The Broad Institute Genome Sequencing Platform"/>
            <person name="Russ C."/>
            <person name="Cuomo C."/>
            <person name="Shea T."/>
            <person name="Young S.K."/>
            <person name="Zeng Q."/>
            <person name="Koehrsen M."/>
            <person name="Haas B."/>
            <person name="Borodovsky M."/>
            <person name="Guigo R."/>
            <person name="Alvarado L."/>
            <person name="Berlin A."/>
            <person name="Borenstein D."/>
            <person name="Chen Z."/>
            <person name="Engels R."/>
            <person name="Freedman E."/>
            <person name="Gellesch M."/>
            <person name="Goldberg J."/>
            <person name="Griggs A."/>
            <person name="Gujja S."/>
            <person name="Heiman D."/>
            <person name="Hepburn T."/>
            <person name="Howarth C."/>
            <person name="Jen D."/>
            <person name="Larson L."/>
            <person name="Lewis B."/>
            <person name="Mehta T."/>
            <person name="Park D."/>
            <person name="Pearson M."/>
            <person name="Roberts A."/>
            <person name="Saif S."/>
            <person name="Shenoy N."/>
            <person name="Sisk P."/>
            <person name="Stolte C."/>
            <person name="Sykes S."/>
            <person name="Walk T."/>
            <person name="White J."/>
            <person name="Yandava C."/>
            <person name="Burger G."/>
            <person name="Gray M.W."/>
            <person name="Holland P.W.H."/>
            <person name="King N."/>
            <person name="Lang F.B.F."/>
            <person name="Roger A.J."/>
            <person name="Ruiz-Trillo I."/>
            <person name="Lander E."/>
            <person name="Nusbaum C."/>
        </authorList>
    </citation>
    <scope>NUCLEOTIDE SEQUENCE [LARGE SCALE GENOMIC DNA]</scope>
    <source>
        <strain evidence="2">ATCC 38327</strain>
    </source>
</reference>
<dbReference type="AlphaFoldDB" id="A0A0L0SES6"/>
<reference evidence="1 2" key="1">
    <citation type="submission" date="2009-11" db="EMBL/GenBank/DDBJ databases">
        <title>Annotation of Allomyces macrogynus ATCC 38327.</title>
        <authorList>
            <consortium name="The Broad Institute Genome Sequencing Platform"/>
            <person name="Russ C."/>
            <person name="Cuomo C."/>
            <person name="Burger G."/>
            <person name="Gray M.W."/>
            <person name="Holland P.W.H."/>
            <person name="King N."/>
            <person name="Lang F.B.F."/>
            <person name="Roger A.J."/>
            <person name="Ruiz-Trillo I."/>
            <person name="Young S.K."/>
            <person name="Zeng Q."/>
            <person name="Gargeya S."/>
            <person name="Fitzgerald M."/>
            <person name="Haas B."/>
            <person name="Abouelleil A."/>
            <person name="Alvarado L."/>
            <person name="Arachchi H.M."/>
            <person name="Berlin A."/>
            <person name="Chapman S.B."/>
            <person name="Gearin G."/>
            <person name="Goldberg J."/>
            <person name="Griggs A."/>
            <person name="Gujja S."/>
            <person name="Hansen M."/>
            <person name="Heiman D."/>
            <person name="Howarth C."/>
            <person name="Larimer J."/>
            <person name="Lui A."/>
            <person name="MacDonald P.J.P."/>
            <person name="McCowen C."/>
            <person name="Montmayeur A."/>
            <person name="Murphy C."/>
            <person name="Neiman D."/>
            <person name="Pearson M."/>
            <person name="Priest M."/>
            <person name="Roberts A."/>
            <person name="Saif S."/>
            <person name="Shea T."/>
            <person name="Sisk P."/>
            <person name="Stolte C."/>
            <person name="Sykes S."/>
            <person name="Wortman J."/>
            <person name="Nusbaum C."/>
            <person name="Birren B."/>
        </authorList>
    </citation>
    <scope>NUCLEOTIDE SEQUENCE [LARGE SCALE GENOMIC DNA]</scope>
    <source>
        <strain evidence="1 2">ATCC 38327</strain>
    </source>
</reference>